<evidence type="ECO:0000313" key="10">
    <source>
        <dbReference type="Proteomes" id="UP000694388"/>
    </source>
</evidence>
<dbReference type="PROSITE" id="PS01208">
    <property type="entry name" value="VWFC_1"/>
    <property type="match status" value="1"/>
</dbReference>
<dbReference type="InterPro" id="IPR019791">
    <property type="entry name" value="Haem_peroxidase_animal"/>
</dbReference>
<protein>
    <submittedName>
        <fullName evidence="9">Peroxidasin</fullName>
    </submittedName>
</protein>
<name>A0A8C4N0R6_EPTBU</name>
<dbReference type="Pfam" id="PF23334">
    <property type="entry name" value="VWC2L_2nd"/>
    <property type="match status" value="1"/>
</dbReference>
<sequence length="736" mass="81432">MLMQWGQFLDHDLDLTVPALSMARFSDGRPCTEVCETEAPCFPIEVPAEDPRSHRTTANSSALHDTHTDIKNNVGVILKEHRELVEETGGNDVSHSDGDNAGRGRDGSQEHPGVSVGRNVGSRFKGNSCMFFVRSSPVCGSGMTSFLLKSALPREQTNHLTAYIDASNVYGSTTHEALGLRDLASGRGLLRIGLTAGSPAKPLLPFATGPPTECMRDAKDSSVPCFLAGDFRANEQVALTAMHTLWMREHNRIATQLLKLNPHWDDGTLYQEARKIVGAQMQHITYSHWLPKVLGEIGMRLLGRYSGYHPNVNAGIINSFATAAFRFGHTLINPIFMRLNASFQPIPEGHLPLHKAFFSPFRLISEGGIDPLLRGLFASSAKMRVPSQLLNLELTEHLFQMAHAVALDLAAMNVQRGRDHGIPPYNKFRAFCNLSAADSFDDLRNEIRDARVRQKLERLYGTPKNVDLWPALMVEDLVRGTRVGPTLMCLLSIQFQRLRDGDRFWYEKPGVFTPDQLAQLRQSSLARILCDNGDDITRVQLDVFAMPAGPASFVACNDIPRIDLRPWQDCCEDCKSRGQFNVISAHVRGKRSSAFSYPEEKPKSLDHLRISLGPTGASNSSKASSETHCVSEDRFLRFTETMQSSLKGLQAQIHELQHQMVVDHAACTDTRGERHVEGESWSRDSCTLCQCKAGQVTCFVQECTAQSCPNPMLHEGECCPSCSQPSTKTVEAHGPA</sequence>
<keyword evidence="5" id="KW-0393">Immunoglobulin domain</keyword>
<dbReference type="Pfam" id="PF03098">
    <property type="entry name" value="An_peroxidase"/>
    <property type="match status" value="2"/>
</dbReference>
<dbReference type="InterPro" id="IPR034824">
    <property type="entry name" value="Peroxidasin_peroxidase"/>
</dbReference>
<keyword evidence="6" id="KW-0349">Heme</keyword>
<dbReference type="SUPFAM" id="SSF57603">
    <property type="entry name" value="FnI-like domain"/>
    <property type="match status" value="1"/>
</dbReference>
<dbReference type="SMART" id="SM00214">
    <property type="entry name" value="VWC"/>
    <property type="match status" value="1"/>
</dbReference>
<evidence type="ECO:0000256" key="6">
    <source>
        <dbReference type="PIRSR" id="PIRSR619791-2"/>
    </source>
</evidence>
<dbReference type="OMA" id="RLRDGDX"/>
<keyword evidence="10" id="KW-1185">Reference proteome</keyword>
<dbReference type="InterPro" id="IPR037120">
    <property type="entry name" value="Haem_peroxidase_sf_animal"/>
</dbReference>
<comment type="subcellular location">
    <subcellularLocation>
        <location evidence="1">Secreted</location>
    </subcellularLocation>
</comment>
<evidence type="ECO:0000256" key="7">
    <source>
        <dbReference type="SAM" id="MobiDB-lite"/>
    </source>
</evidence>
<keyword evidence="2" id="KW-0964">Secreted</keyword>
<dbReference type="CDD" id="cd09826">
    <property type="entry name" value="peroxidasin_like"/>
    <property type="match status" value="1"/>
</dbReference>
<evidence type="ECO:0000256" key="3">
    <source>
        <dbReference type="ARBA" id="ARBA00022729"/>
    </source>
</evidence>
<dbReference type="Ensembl" id="ENSEBUT00000001006.1">
    <property type="protein sequence ID" value="ENSEBUP00000000700.1"/>
    <property type="gene ID" value="ENSEBUG00000000785.1"/>
</dbReference>
<feature type="binding site" description="axial binding residue" evidence="6">
    <location>
        <position position="329"/>
    </location>
    <ligand>
        <name>heme b</name>
        <dbReference type="ChEBI" id="CHEBI:60344"/>
    </ligand>
    <ligandPart>
        <name>Fe</name>
        <dbReference type="ChEBI" id="CHEBI:18248"/>
    </ligandPart>
</feature>
<evidence type="ECO:0000256" key="1">
    <source>
        <dbReference type="ARBA" id="ARBA00004613"/>
    </source>
</evidence>
<dbReference type="GeneTree" id="ENSGT00940000157666"/>
<keyword evidence="6" id="KW-0408">Iron</keyword>
<dbReference type="GO" id="GO:0005615">
    <property type="term" value="C:extracellular space"/>
    <property type="evidence" value="ECO:0007669"/>
    <property type="project" value="TreeGrafter"/>
</dbReference>
<accession>A0A8C4N0R6</accession>
<dbReference type="PROSITE" id="PS50184">
    <property type="entry name" value="VWFC_2"/>
    <property type="match status" value="1"/>
</dbReference>
<dbReference type="PROSITE" id="PS50292">
    <property type="entry name" value="PEROXIDASE_3"/>
    <property type="match status" value="1"/>
</dbReference>
<dbReference type="GO" id="GO:0006979">
    <property type="term" value="P:response to oxidative stress"/>
    <property type="evidence" value="ECO:0007669"/>
    <property type="project" value="InterPro"/>
</dbReference>
<organism evidence="9 10">
    <name type="scientific">Eptatretus burgeri</name>
    <name type="common">Inshore hagfish</name>
    <dbReference type="NCBI Taxonomy" id="7764"/>
    <lineage>
        <taxon>Eukaryota</taxon>
        <taxon>Metazoa</taxon>
        <taxon>Chordata</taxon>
        <taxon>Craniata</taxon>
        <taxon>Vertebrata</taxon>
        <taxon>Cyclostomata</taxon>
        <taxon>Myxini</taxon>
        <taxon>Myxiniformes</taxon>
        <taxon>Myxinidae</taxon>
        <taxon>Eptatretinae</taxon>
        <taxon>Eptatretus</taxon>
    </lineage>
</organism>
<reference evidence="9" key="1">
    <citation type="submission" date="2025-08" db="UniProtKB">
        <authorList>
            <consortium name="Ensembl"/>
        </authorList>
    </citation>
    <scope>IDENTIFICATION</scope>
</reference>
<keyword evidence="3" id="KW-0732">Signal</keyword>
<dbReference type="PANTHER" id="PTHR11475:SF58">
    <property type="entry name" value="PEROXIDASIN"/>
    <property type="match status" value="1"/>
</dbReference>
<dbReference type="SUPFAM" id="SSF48113">
    <property type="entry name" value="Heme-dependent peroxidases"/>
    <property type="match status" value="2"/>
</dbReference>
<reference evidence="9" key="2">
    <citation type="submission" date="2025-09" db="UniProtKB">
        <authorList>
            <consortium name="Ensembl"/>
        </authorList>
    </citation>
    <scope>IDENTIFICATION</scope>
</reference>
<evidence type="ECO:0000259" key="8">
    <source>
        <dbReference type="PROSITE" id="PS50184"/>
    </source>
</evidence>
<proteinExistence type="predicted"/>
<dbReference type="GO" id="GO:0046872">
    <property type="term" value="F:metal ion binding"/>
    <property type="evidence" value="ECO:0007669"/>
    <property type="project" value="UniProtKB-KW"/>
</dbReference>
<evidence type="ECO:0000313" key="9">
    <source>
        <dbReference type="Ensembl" id="ENSEBUP00000000700.1"/>
    </source>
</evidence>
<dbReference type="GO" id="GO:0020037">
    <property type="term" value="F:heme binding"/>
    <property type="evidence" value="ECO:0007669"/>
    <property type="project" value="InterPro"/>
</dbReference>
<evidence type="ECO:0000256" key="5">
    <source>
        <dbReference type="ARBA" id="ARBA00023319"/>
    </source>
</evidence>
<dbReference type="InterPro" id="IPR001007">
    <property type="entry name" value="VWF_dom"/>
</dbReference>
<feature type="compositionally biased region" description="Basic and acidic residues" evidence="7">
    <location>
        <begin position="94"/>
        <end position="109"/>
    </location>
</feature>
<dbReference type="Gene3D" id="6.20.200.20">
    <property type="match status" value="1"/>
</dbReference>
<feature type="domain" description="VWFC" evidence="8">
    <location>
        <begin position="665"/>
        <end position="723"/>
    </location>
</feature>
<dbReference type="GO" id="GO:0004601">
    <property type="term" value="F:peroxidase activity"/>
    <property type="evidence" value="ECO:0007669"/>
    <property type="project" value="InterPro"/>
</dbReference>
<keyword evidence="6" id="KW-0479">Metal-binding</keyword>
<feature type="region of interest" description="Disordered" evidence="7">
    <location>
        <begin position="86"/>
        <end position="119"/>
    </location>
</feature>
<dbReference type="Gene3D" id="1.10.640.10">
    <property type="entry name" value="Haem peroxidase domain superfamily, animal type"/>
    <property type="match status" value="2"/>
</dbReference>
<keyword evidence="4" id="KW-0325">Glycoprotein</keyword>
<evidence type="ECO:0000256" key="4">
    <source>
        <dbReference type="ARBA" id="ARBA00023180"/>
    </source>
</evidence>
<dbReference type="InterPro" id="IPR010255">
    <property type="entry name" value="Haem_peroxidase_sf"/>
</dbReference>
<dbReference type="Proteomes" id="UP000694388">
    <property type="component" value="Unplaced"/>
</dbReference>
<evidence type="ECO:0000256" key="2">
    <source>
        <dbReference type="ARBA" id="ARBA00022525"/>
    </source>
</evidence>
<dbReference type="FunFam" id="1.10.640.10:FF:000003">
    <property type="entry name" value="chorion peroxidase"/>
    <property type="match status" value="1"/>
</dbReference>
<dbReference type="AlphaFoldDB" id="A0A8C4N0R6"/>
<dbReference type="PANTHER" id="PTHR11475">
    <property type="entry name" value="OXIDASE/PEROXIDASE"/>
    <property type="match status" value="1"/>
</dbReference>